<dbReference type="InterPro" id="IPR000330">
    <property type="entry name" value="SNF2_N"/>
</dbReference>
<name>A0AAV6YDT4_9LAMI</name>
<dbReference type="CDD" id="cd18793">
    <property type="entry name" value="SF2_C_SNF"/>
    <property type="match status" value="1"/>
</dbReference>
<evidence type="ECO:0000256" key="3">
    <source>
        <dbReference type="ARBA" id="ARBA00022801"/>
    </source>
</evidence>
<dbReference type="SMART" id="SM00490">
    <property type="entry name" value="HELICc"/>
    <property type="match status" value="1"/>
</dbReference>
<evidence type="ECO:0000259" key="9">
    <source>
        <dbReference type="PROSITE" id="PS51194"/>
    </source>
</evidence>
<protein>
    <submittedName>
        <fullName evidence="10">Uncharacterized protein</fullName>
    </submittedName>
</protein>
<gene>
    <name evidence="10" type="ORF">BUALT_Bualt01G0152300</name>
</gene>
<evidence type="ECO:0000259" key="8">
    <source>
        <dbReference type="PROSITE" id="PS51192"/>
    </source>
</evidence>
<feature type="compositionally biased region" description="Acidic residues" evidence="7">
    <location>
        <begin position="347"/>
        <end position="358"/>
    </location>
</feature>
<evidence type="ECO:0000256" key="2">
    <source>
        <dbReference type="ARBA" id="ARBA00022741"/>
    </source>
</evidence>
<keyword evidence="6" id="KW-0539">Nucleus</keyword>
<dbReference type="InterPro" id="IPR044567">
    <property type="entry name" value="CLSY/DRD1"/>
</dbReference>
<dbReference type="GO" id="GO:0004386">
    <property type="term" value="F:helicase activity"/>
    <property type="evidence" value="ECO:0007669"/>
    <property type="project" value="UniProtKB-KW"/>
</dbReference>
<dbReference type="GO" id="GO:0005634">
    <property type="term" value="C:nucleus"/>
    <property type="evidence" value="ECO:0007669"/>
    <property type="project" value="UniProtKB-SubCell"/>
</dbReference>
<dbReference type="InterPro" id="IPR014001">
    <property type="entry name" value="Helicase_ATP-bd"/>
</dbReference>
<feature type="compositionally biased region" description="Acidic residues" evidence="7">
    <location>
        <begin position="292"/>
        <end position="302"/>
    </location>
</feature>
<keyword evidence="5" id="KW-0067">ATP-binding</keyword>
<dbReference type="InterPro" id="IPR001650">
    <property type="entry name" value="Helicase_C-like"/>
</dbReference>
<dbReference type="PROSITE" id="PS51192">
    <property type="entry name" value="HELICASE_ATP_BIND_1"/>
    <property type="match status" value="1"/>
</dbReference>
<keyword evidence="11" id="KW-1185">Reference proteome</keyword>
<dbReference type="SMART" id="SM00487">
    <property type="entry name" value="DEXDc"/>
    <property type="match status" value="1"/>
</dbReference>
<dbReference type="PANTHER" id="PTHR45821:SF5">
    <property type="entry name" value="SNF2 DOMAIN-CONTAINING PROTEIN CLASSY 4"/>
    <property type="match status" value="1"/>
</dbReference>
<feature type="region of interest" description="Disordered" evidence="7">
    <location>
        <begin position="124"/>
        <end position="170"/>
    </location>
</feature>
<feature type="compositionally biased region" description="Acidic residues" evidence="7">
    <location>
        <begin position="252"/>
        <end position="266"/>
    </location>
</feature>
<dbReference type="PROSITE" id="PS51194">
    <property type="entry name" value="HELICASE_CTER"/>
    <property type="match status" value="1"/>
</dbReference>
<feature type="domain" description="Helicase C-terminal" evidence="9">
    <location>
        <begin position="1157"/>
        <end position="1314"/>
    </location>
</feature>
<dbReference type="GO" id="GO:0016787">
    <property type="term" value="F:hydrolase activity"/>
    <property type="evidence" value="ECO:0007669"/>
    <property type="project" value="UniProtKB-KW"/>
</dbReference>
<evidence type="ECO:0000313" key="11">
    <source>
        <dbReference type="Proteomes" id="UP000826271"/>
    </source>
</evidence>
<feature type="domain" description="Helicase ATP-binding" evidence="8">
    <location>
        <begin position="816"/>
        <end position="1014"/>
    </location>
</feature>
<dbReference type="SUPFAM" id="SSF52540">
    <property type="entry name" value="P-loop containing nucleoside triphosphate hydrolases"/>
    <property type="match status" value="2"/>
</dbReference>
<dbReference type="InterPro" id="IPR027417">
    <property type="entry name" value="P-loop_NTPase"/>
</dbReference>
<comment type="caution">
    <text evidence="10">The sequence shown here is derived from an EMBL/GenBank/DDBJ whole genome shotgun (WGS) entry which is preliminary data.</text>
</comment>
<evidence type="ECO:0000256" key="7">
    <source>
        <dbReference type="SAM" id="MobiDB-lite"/>
    </source>
</evidence>
<reference evidence="10" key="1">
    <citation type="submission" date="2019-10" db="EMBL/GenBank/DDBJ databases">
        <authorList>
            <person name="Zhang R."/>
            <person name="Pan Y."/>
            <person name="Wang J."/>
            <person name="Ma R."/>
            <person name="Yu S."/>
        </authorList>
    </citation>
    <scope>NUCLEOTIDE SEQUENCE</scope>
    <source>
        <strain evidence="10">LA-IB0</strain>
        <tissue evidence="10">Leaf</tissue>
    </source>
</reference>
<feature type="compositionally biased region" description="Basic and acidic residues" evidence="7">
    <location>
        <begin position="335"/>
        <end position="346"/>
    </location>
</feature>
<dbReference type="GO" id="GO:0080188">
    <property type="term" value="P:gene silencing by siRNA-directed DNA methylation"/>
    <property type="evidence" value="ECO:0007669"/>
    <property type="project" value="InterPro"/>
</dbReference>
<sequence length="1357" mass="153038">MPRGQAARQPDREARCLAVMQPRDEIMRMMSSSVPIRRRTRSQWDEFYRNYYNEVKKGKNQENSGGNKRVNDVVHSEARDVKRTKTVVHQFADQENESKRMDEENNNNAASRALVLRGKQELDVEAESDDGHGVSNSDDDEVEEEVVSNGSSLKIGPESGSGSGSKVGNLDEVFSSINKKVEETRVEADDDGRQVGLWSGGRPVIKLLDDEHLHDDVSVDLEKFTDSGNSTKSVDVSDNSAADSSANSVDSSESDSTSEEDDDFSDEDYKVDEPSTTDDDSDVSYSRNDVEPEKDDESDNDCSDSLVKGEEENSFNTIDDKKPLDTPIKSKRMNGKNESDNKQGKDDESDEGYNGDDDCGSRMEKCTIEGENEDVLIIIDDKEKFRSIGKRTRISGKEESDTEDHEIDDCYHAPEDCSGHNKLRVNKRKEDSVVIMVDDEQKLPRVRNSAKIDRKRDGELAGLNTNYQPSSNYGCMDNAKKDGYHRDTFSAGNVRKEVDDGINKSGLKKRKVLGLEILVDCDKGTDKENRSIANRLRSRTMKEQELGKFSSPASIPKSGEPALDMDDESKSSGDEEKCHVECVLKKGEQCSKKDMKPKRTHAARNIDLIKILVESINSLTEEKSPIEENDLTHETLPLKFKFEDEVQPSPEKSEWEKEMDSLFLDLELGLRESESDYDSSCVTEKEETIATEIDKSPAACCSRGEHESILDEQIGVVCKYCMAVILDIKYVLPPFYIPPPRRRDWKEYDESPSSVINPIHFQDSACGAPDSTTHVKGTVWDLIPGVEKEMYPHQREGFEFIWKNIAGDISLENLKGPLSDGGRGCIISHAPGTGKTRLTIVFLMTFLKLYPNCRPVIIAPRGMLLTWEAEFIKWQAHVPFHILNKKELSCNENAIAANIIGQFGCGGMDTEYIRLVKLYSWMKGRSVLGISYHLFEKLAGENGNKGQNDQIKKLLLELPGLLVLDEGHTPRNDQSLLWRALAKVATHRRIILSGTPFQNNMNELFNTLCLVNPKFINQIGSHKITSWCETRGRKTSMARKKWMIMTSSIGKNRDNGLMKLKAMLDPFVHVHKGTILQERLFGLRDTLVFLHPTELQKTLLETASKAKNIFHRIRLVSLVSVHPSLMPEKRRFSGDKSTLEEIKSDIDAGVKTKFVMKLIWLAGALGERVLVFSQYIDPLIFIKNQIMSHFSWNEGREVLYMDGNLDVKQRQDSISSFNDESSEAKVLFASERACSEGISLVGASRVVLLDTVWNPSVEKQAISRAYRLGQKRVVYVYRLFTSGTEVRQYAQQFKKEQISELIFSPVDGHKCEGEKSNVVSEDKVLEAMVSIEGYSECFEKIIHQPKESDMIEIFGWG</sequence>
<feature type="compositionally biased region" description="Basic and acidic residues" evidence="7">
    <location>
        <begin position="568"/>
        <end position="577"/>
    </location>
</feature>
<dbReference type="GO" id="GO:0005524">
    <property type="term" value="F:ATP binding"/>
    <property type="evidence" value="ECO:0007669"/>
    <property type="project" value="UniProtKB-KW"/>
</dbReference>
<keyword evidence="2" id="KW-0547">Nucleotide-binding</keyword>
<feature type="region of interest" description="Disordered" evidence="7">
    <location>
        <begin position="222"/>
        <end position="365"/>
    </location>
</feature>
<proteinExistence type="predicted"/>
<feature type="region of interest" description="Disordered" evidence="7">
    <location>
        <begin position="530"/>
        <end position="577"/>
    </location>
</feature>
<evidence type="ECO:0000256" key="4">
    <source>
        <dbReference type="ARBA" id="ARBA00022806"/>
    </source>
</evidence>
<evidence type="ECO:0000256" key="1">
    <source>
        <dbReference type="ARBA" id="ARBA00004123"/>
    </source>
</evidence>
<dbReference type="InterPro" id="IPR038718">
    <property type="entry name" value="SNF2-like_sf"/>
</dbReference>
<dbReference type="EMBL" id="WHWC01000001">
    <property type="protein sequence ID" value="KAG8391096.1"/>
    <property type="molecule type" value="Genomic_DNA"/>
</dbReference>
<dbReference type="Gene3D" id="3.40.50.10810">
    <property type="entry name" value="Tandem AAA-ATPase domain"/>
    <property type="match status" value="1"/>
</dbReference>
<dbReference type="Gene3D" id="3.40.50.300">
    <property type="entry name" value="P-loop containing nucleotide triphosphate hydrolases"/>
    <property type="match status" value="1"/>
</dbReference>
<keyword evidence="4" id="KW-0347">Helicase</keyword>
<comment type="subcellular location">
    <subcellularLocation>
        <location evidence="1">Nucleus</location>
    </subcellularLocation>
</comment>
<feature type="compositionally biased region" description="Acidic residues" evidence="7">
    <location>
        <begin position="137"/>
        <end position="146"/>
    </location>
</feature>
<dbReference type="Proteomes" id="UP000826271">
    <property type="component" value="Unassembled WGS sequence"/>
</dbReference>
<dbReference type="PANTHER" id="PTHR45821">
    <property type="entry name" value="SNF2 DOMAIN-CONTAINING PROTEIN CLASSY 2-RELATED"/>
    <property type="match status" value="1"/>
</dbReference>
<feature type="compositionally biased region" description="Low complexity" evidence="7">
    <location>
        <begin position="233"/>
        <end position="251"/>
    </location>
</feature>
<evidence type="ECO:0000256" key="6">
    <source>
        <dbReference type="ARBA" id="ARBA00023242"/>
    </source>
</evidence>
<evidence type="ECO:0000313" key="10">
    <source>
        <dbReference type="EMBL" id="KAG8391096.1"/>
    </source>
</evidence>
<accession>A0AAV6YDT4</accession>
<organism evidence="10 11">
    <name type="scientific">Buddleja alternifolia</name>
    <dbReference type="NCBI Taxonomy" id="168488"/>
    <lineage>
        <taxon>Eukaryota</taxon>
        <taxon>Viridiplantae</taxon>
        <taxon>Streptophyta</taxon>
        <taxon>Embryophyta</taxon>
        <taxon>Tracheophyta</taxon>
        <taxon>Spermatophyta</taxon>
        <taxon>Magnoliopsida</taxon>
        <taxon>eudicotyledons</taxon>
        <taxon>Gunneridae</taxon>
        <taxon>Pentapetalae</taxon>
        <taxon>asterids</taxon>
        <taxon>lamiids</taxon>
        <taxon>Lamiales</taxon>
        <taxon>Scrophulariaceae</taxon>
        <taxon>Buddlejeae</taxon>
        <taxon>Buddleja</taxon>
    </lineage>
</organism>
<keyword evidence="3" id="KW-0378">Hydrolase</keyword>
<dbReference type="InterPro" id="IPR049730">
    <property type="entry name" value="SNF2/RAD54-like_C"/>
</dbReference>
<dbReference type="Pfam" id="PF00176">
    <property type="entry name" value="SNF2-rel_dom"/>
    <property type="match status" value="1"/>
</dbReference>
<evidence type="ECO:0000256" key="5">
    <source>
        <dbReference type="ARBA" id="ARBA00022840"/>
    </source>
</evidence>
<dbReference type="Pfam" id="PF00271">
    <property type="entry name" value="Helicase_C"/>
    <property type="match status" value="1"/>
</dbReference>